<evidence type="ECO:0000256" key="1">
    <source>
        <dbReference type="SAM" id="Phobius"/>
    </source>
</evidence>
<proteinExistence type="predicted"/>
<evidence type="ECO:0000313" key="2">
    <source>
        <dbReference type="EMBL" id="RCK25155.1"/>
    </source>
</evidence>
<dbReference type="RefSeq" id="WP_062956738.1">
    <property type="nucleotide sequence ID" value="NZ_JPWB01000001.1"/>
</dbReference>
<keyword evidence="1" id="KW-1133">Transmembrane helix</keyword>
<organism evidence="2 3">
    <name type="scientific">Thalassospira profundimaris</name>
    <dbReference type="NCBI Taxonomy" id="502049"/>
    <lineage>
        <taxon>Bacteria</taxon>
        <taxon>Pseudomonadati</taxon>
        <taxon>Pseudomonadota</taxon>
        <taxon>Alphaproteobacteria</taxon>
        <taxon>Rhodospirillales</taxon>
        <taxon>Thalassospiraceae</taxon>
        <taxon>Thalassospira</taxon>
    </lineage>
</organism>
<reference evidence="2 3" key="1">
    <citation type="submission" date="2014-07" db="EMBL/GenBank/DDBJ databases">
        <title>Draft genome sequence of Thalassospira profundimaris R8-17.</title>
        <authorList>
            <person name="Lai Q."/>
            <person name="Shao Z."/>
        </authorList>
    </citation>
    <scope>NUCLEOTIDE SEQUENCE [LARGE SCALE GENOMIC DNA]</scope>
    <source>
        <strain evidence="2 3">R8-17</strain>
    </source>
</reference>
<keyword evidence="1" id="KW-0472">Membrane</keyword>
<gene>
    <name evidence="2" type="ORF">TH6_00550</name>
</gene>
<sequence>MSGDESQSNNPEPPSEKKRLSNGVYFKIAGYVLTAGWIGFILAASGGDSSHPLFDYIFIVPLAGWIIGMLIARMVAKKSGADPQ</sequence>
<evidence type="ECO:0000313" key="3">
    <source>
        <dbReference type="Proteomes" id="UP000253061"/>
    </source>
</evidence>
<feature type="transmembrane region" description="Helical" evidence="1">
    <location>
        <begin position="24"/>
        <end position="44"/>
    </location>
</feature>
<dbReference type="Proteomes" id="UP000253061">
    <property type="component" value="Unassembled WGS sequence"/>
</dbReference>
<accession>A0A367VIW3</accession>
<dbReference type="EMBL" id="JPWB01000001">
    <property type="protein sequence ID" value="RCK25155.1"/>
    <property type="molecule type" value="Genomic_DNA"/>
</dbReference>
<feature type="transmembrane region" description="Helical" evidence="1">
    <location>
        <begin position="56"/>
        <end position="76"/>
    </location>
</feature>
<keyword evidence="1" id="KW-0812">Transmembrane</keyword>
<name>A0A367VIW3_9PROT</name>
<comment type="caution">
    <text evidence="2">The sequence shown here is derived from an EMBL/GenBank/DDBJ whole genome shotgun (WGS) entry which is preliminary data.</text>
</comment>
<protein>
    <submittedName>
        <fullName evidence="2">Uncharacterized protein</fullName>
    </submittedName>
</protein>
<dbReference type="AlphaFoldDB" id="A0A367VIW3"/>